<evidence type="ECO:0000256" key="2">
    <source>
        <dbReference type="SAM" id="MobiDB-lite"/>
    </source>
</evidence>
<evidence type="ECO:0000313" key="4">
    <source>
        <dbReference type="EMBL" id="QDT63613.1"/>
    </source>
</evidence>
<feature type="coiled-coil region" evidence="1">
    <location>
        <begin position="66"/>
        <end position="104"/>
    </location>
</feature>
<keyword evidence="3" id="KW-0472">Membrane</keyword>
<keyword evidence="3" id="KW-0812">Transmembrane</keyword>
<dbReference type="AlphaFoldDB" id="A0A517T5F6"/>
<evidence type="ECO:0008006" key="6">
    <source>
        <dbReference type="Google" id="ProtNLM"/>
    </source>
</evidence>
<feature type="compositionally biased region" description="Polar residues" evidence="2">
    <location>
        <begin position="182"/>
        <end position="191"/>
    </location>
</feature>
<reference evidence="4 5" key="1">
    <citation type="submission" date="2019-02" db="EMBL/GenBank/DDBJ databases">
        <title>Deep-cultivation of Planctomycetes and their phenomic and genomic characterization uncovers novel biology.</title>
        <authorList>
            <person name="Wiegand S."/>
            <person name="Jogler M."/>
            <person name="Boedeker C."/>
            <person name="Pinto D."/>
            <person name="Vollmers J."/>
            <person name="Rivas-Marin E."/>
            <person name="Kohn T."/>
            <person name="Peeters S.H."/>
            <person name="Heuer A."/>
            <person name="Rast P."/>
            <person name="Oberbeckmann S."/>
            <person name="Bunk B."/>
            <person name="Jeske O."/>
            <person name="Meyerdierks A."/>
            <person name="Storesund J.E."/>
            <person name="Kallscheuer N."/>
            <person name="Luecker S."/>
            <person name="Lage O.M."/>
            <person name="Pohl T."/>
            <person name="Merkel B.J."/>
            <person name="Hornburger P."/>
            <person name="Mueller R.-W."/>
            <person name="Bruemmer F."/>
            <person name="Labrenz M."/>
            <person name="Spormann A.M."/>
            <person name="Op den Camp H."/>
            <person name="Overmann J."/>
            <person name="Amann R."/>
            <person name="Jetten M.S.M."/>
            <person name="Mascher T."/>
            <person name="Medema M.H."/>
            <person name="Devos D.P."/>
            <person name="Kaster A.-K."/>
            <person name="Ovreas L."/>
            <person name="Rohde M."/>
            <person name="Galperin M.Y."/>
            <person name="Jogler C."/>
        </authorList>
    </citation>
    <scope>NUCLEOTIDE SEQUENCE [LARGE SCALE GENOMIC DNA]</scope>
    <source>
        <strain evidence="4 5">V22</strain>
    </source>
</reference>
<name>A0A517T5F6_9PLAN</name>
<sequence>MQHHRISRIVLILLMLILGCDEEEHESERLAAMAQQHADRQAEQSLQMARMQQEVASGSRALVAADAEARRDLVQLQENLASQQATLDQQRDQLEDERQAIAADRLTESRLAPLILSMGLLLAALLPLLICWQLLRRKDDPVSELEVIDVLMSEVIPEETEGMIRLDFQPGKRSPRMLRDLSPNQEQDTDA</sequence>
<dbReference type="EMBL" id="CP036316">
    <property type="protein sequence ID" value="QDT63613.1"/>
    <property type="molecule type" value="Genomic_DNA"/>
</dbReference>
<proteinExistence type="predicted"/>
<dbReference type="KEGG" id="chya:V22_08370"/>
<feature type="transmembrane region" description="Helical" evidence="3">
    <location>
        <begin position="114"/>
        <end position="135"/>
    </location>
</feature>
<evidence type="ECO:0000256" key="1">
    <source>
        <dbReference type="SAM" id="Coils"/>
    </source>
</evidence>
<keyword evidence="1" id="KW-0175">Coiled coil</keyword>
<keyword evidence="3" id="KW-1133">Transmembrane helix</keyword>
<evidence type="ECO:0000256" key="3">
    <source>
        <dbReference type="SAM" id="Phobius"/>
    </source>
</evidence>
<organism evidence="4 5">
    <name type="scientific">Calycomorphotria hydatis</name>
    <dbReference type="NCBI Taxonomy" id="2528027"/>
    <lineage>
        <taxon>Bacteria</taxon>
        <taxon>Pseudomonadati</taxon>
        <taxon>Planctomycetota</taxon>
        <taxon>Planctomycetia</taxon>
        <taxon>Planctomycetales</taxon>
        <taxon>Planctomycetaceae</taxon>
        <taxon>Calycomorphotria</taxon>
    </lineage>
</organism>
<gene>
    <name evidence="4" type="ORF">V22_08370</name>
</gene>
<dbReference type="PROSITE" id="PS51257">
    <property type="entry name" value="PROKAR_LIPOPROTEIN"/>
    <property type="match status" value="1"/>
</dbReference>
<protein>
    <recommendedName>
        <fullName evidence="6">Chromosome partition protein Smc</fullName>
    </recommendedName>
</protein>
<evidence type="ECO:0000313" key="5">
    <source>
        <dbReference type="Proteomes" id="UP000319976"/>
    </source>
</evidence>
<keyword evidence="5" id="KW-1185">Reference proteome</keyword>
<dbReference type="OrthoDB" id="266017at2"/>
<dbReference type="RefSeq" id="WP_145260070.1">
    <property type="nucleotide sequence ID" value="NZ_CP036316.1"/>
</dbReference>
<dbReference type="Proteomes" id="UP000319976">
    <property type="component" value="Chromosome"/>
</dbReference>
<feature type="region of interest" description="Disordered" evidence="2">
    <location>
        <begin position="170"/>
        <end position="191"/>
    </location>
</feature>
<accession>A0A517T5F6</accession>